<dbReference type="InterPro" id="IPR018449">
    <property type="entry name" value="NIL_domain"/>
</dbReference>
<dbReference type="Pfam" id="PF09383">
    <property type="entry name" value="NIL"/>
    <property type="match status" value="1"/>
</dbReference>
<reference evidence="10" key="1">
    <citation type="submission" date="2022-12" db="EMBL/GenBank/DDBJ databases">
        <title>Reference genome sequencing for broad-spectrum identification of bacterial and archaeal isolates by mass spectrometry.</title>
        <authorList>
            <person name="Sekiguchi Y."/>
            <person name="Tourlousse D.M."/>
        </authorList>
    </citation>
    <scope>NUCLEOTIDE SEQUENCE</scope>
    <source>
        <strain evidence="10">10succ1</strain>
    </source>
</reference>
<evidence type="ECO:0000256" key="7">
    <source>
        <dbReference type="ARBA" id="ARBA00022970"/>
    </source>
</evidence>
<keyword evidence="3" id="KW-1003">Cell membrane</keyword>
<protein>
    <submittedName>
        <fullName evidence="10">Methionine import ATP-binding protein MetN</fullName>
    </submittedName>
</protein>
<evidence type="ECO:0000256" key="1">
    <source>
        <dbReference type="ARBA" id="ARBA00005417"/>
    </source>
</evidence>
<sequence length="335" mass="37412">MIQLRNLNKVYKGAQGEFHAVKDLNLDIREDDFYGIMGLSGAGKSTLIRMINRLEEPTSGEIVVNGENILEYSEGKLREFRKKTGMIFQHFNLLQSRTVEGNVAFALEVAGWDKKKIPERVEELLNLVELGDKARSYPAQLSGGQKQRVAIARALANNPKILLSDEATSALDPKTTKSILELLKNLQEKLGLTIVLITHQMEVIRSACNRAAIMDRGEVVEVGKVEEVFANPKTDIAREFVSHLAPDEKDEVELVKVPGRKIVKLSYMGRSVEKPLISQMIRRFDIDASIVAGSIDKLVTESVGHLILELSGEKQDLAIEWIRDHEVGVEVIYNG</sequence>
<dbReference type="GO" id="GO:0016887">
    <property type="term" value="F:ATP hydrolysis activity"/>
    <property type="evidence" value="ECO:0007669"/>
    <property type="project" value="InterPro"/>
</dbReference>
<evidence type="ECO:0000256" key="5">
    <source>
        <dbReference type="ARBA" id="ARBA00022840"/>
    </source>
</evidence>
<dbReference type="Pfam" id="PF00005">
    <property type="entry name" value="ABC_tran"/>
    <property type="match status" value="1"/>
</dbReference>
<dbReference type="InterPro" id="IPR003439">
    <property type="entry name" value="ABC_transporter-like_ATP-bd"/>
</dbReference>
<accession>A0A9W6LLF1</accession>
<keyword evidence="8" id="KW-0472">Membrane</keyword>
<gene>
    <name evidence="10" type="primary">metN</name>
    <name evidence="10" type="ORF">PM10SUCC1_01320</name>
</gene>
<dbReference type="SMART" id="SM00930">
    <property type="entry name" value="NIL"/>
    <property type="match status" value="1"/>
</dbReference>
<evidence type="ECO:0000313" key="10">
    <source>
        <dbReference type="EMBL" id="GLI54617.1"/>
    </source>
</evidence>
<dbReference type="InterPro" id="IPR041701">
    <property type="entry name" value="MetN_ABC"/>
</dbReference>
<dbReference type="GO" id="GO:0005886">
    <property type="term" value="C:plasma membrane"/>
    <property type="evidence" value="ECO:0007669"/>
    <property type="project" value="UniProtKB-ARBA"/>
</dbReference>
<evidence type="ECO:0000259" key="9">
    <source>
        <dbReference type="PROSITE" id="PS50893"/>
    </source>
</evidence>
<dbReference type="InterPro" id="IPR017871">
    <property type="entry name" value="ABC_transporter-like_CS"/>
</dbReference>
<comment type="similarity">
    <text evidence="1">Belongs to the ABC transporter superfamily.</text>
</comment>
<dbReference type="Gene3D" id="3.40.50.300">
    <property type="entry name" value="P-loop containing nucleotide triphosphate hydrolases"/>
    <property type="match status" value="1"/>
</dbReference>
<keyword evidence="2" id="KW-0813">Transport</keyword>
<organism evidence="10 11">
    <name type="scientific">Propionigenium maris DSM 9537</name>
    <dbReference type="NCBI Taxonomy" id="1123000"/>
    <lineage>
        <taxon>Bacteria</taxon>
        <taxon>Fusobacteriati</taxon>
        <taxon>Fusobacteriota</taxon>
        <taxon>Fusobacteriia</taxon>
        <taxon>Fusobacteriales</taxon>
        <taxon>Fusobacteriaceae</taxon>
        <taxon>Propionigenium</taxon>
    </lineage>
</organism>
<dbReference type="GO" id="GO:0006865">
    <property type="term" value="P:amino acid transport"/>
    <property type="evidence" value="ECO:0007669"/>
    <property type="project" value="UniProtKB-KW"/>
</dbReference>
<comment type="caution">
    <text evidence="10">The sequence shown here is derived from an EMBL/GenBank/DDBJ whole genome shotgun (WGS) entry which is preliminary data.</text>
</comment>
<keyword evidence="5 10" id="KW-0067">ATP-binding</keyword>
<dbReference type="PANTHER" id="PTHR43166:SF30">
    <property type="entry name" value="METHIONINE IMPORT ATP-BINDING PROTEIN METN"/>
    <property type="match status" value="1"/>
</dbReference>
<evidence type="ECO:0000256" key="6">
    <source>
        <dbReference type="ARBA" id="ARBA00022967"/>
    </source>
</evidence>
<dbReference type="SMART" id="SM00382">
    <property type="entry name" value="AAA"/>
    <property type="match status" value="1"/>
</dbReference>
<evidence type="ECO:0000256" key="4">
    <source>
        <dbReference type="ARBA" id="ARBA00022741"/>
    </source>
</evidence>
<evidence type="ECO:0000256" key="8">
    <source>
        <dbReference type="ARBA" id="ARBA00023136"/>
    </source>
</evidence>
<evidence type="ECO:0000256" key="2">
    <source>
        <dbReference type="ARBA" id="ARBA00022448"/>
    </source>
</evidence>
<dbReference type="EMBL" id="BSDY01000001">
    <property type="protein sequence ID" value="GLI54617.1"/>
    <property type="molecule type" value="Genomic_DNA"/>
</dbReference>
<dbReference type="RefSeq" id="WP_281832398.1">
    <property type="nucleotide sequence ID" value="NZ_BSDY01000001.1"/>
</dbReference>
<dbReference type="Gene3D" id="3.30.70.260">
    <property type="match status" value="1"/>
</dbReference>
<dbReference type="AlphaFoldDB" id="A0A9W6LLF1"/>
<feature type="domain" description="ABC transporter" evidence="9">
    <location>
        <begin position="2"/>
        <end position="241"/>
    </location>
</feature>
<keyword evidence="7" id="KW-0029">Amino-acid transport</keyword>
<dbReference type="CDD" id="cd03258">
    <property type="entry name" value="ABC_MetN_methionine_transporter"/>
    <property type="match status" value="1"/>
</dbReference>
<dbReference type="Proteomes" id="UP001144471">
    <property type="component" value="Unassembled WGS sequence"/>
</dbReference>
<evidence type="ECO:0000256" key="3">
    <source>
        <dbReference type="ARBA" id="ARBA00022475"/>
    </source>
</evidence>
<keyword evidence="6" id="KW-1278">Translocase</keyword>
<name>A0A9W6LLF1_9FUSO</name>
<dbReference type="PROSITE" id="PS50893">
    <property type="entry name" value="ABC_TRANSPORTER_2"/>
    <property type="match status" value="1"/>
</dbReference>
<dbReference type="PROSITE" id="PS00211">
    <property type="entry name" value="ABC_TRANSPORTER_1"/>
    <property type="match status" value="1"/>
</dbReference>
<dbReference type="SUPFAM" id="SSF55021">
    <property type="entry name" value="ACT-like"/>
    <property type="match status" value="1"/>
</dbReference>
<dbReference type="InterPro" id="IPR050086">
    <property type="entry name" value="MetN_ABC_transporter-like"/>
</dbReference>
<dbReference type="InterPro" id="IPR003593">
    <property type="entry name" value="AAA+_ATPase"/>
</dbReference>
<proteinExistence type="inferred from homology"/>
<dbReference type="FunFam" id="3.40.50.300:FF:000056">
    <property type="entry name" value="Cell division ATP-binding protein FtsE"/>
    <property type="match status" value="1"/>
</dbReference>
<dbReference type="PANTHER" id="PTHR43166">
    <property type="entry name" value="AMINO ACID IMPORT ATP-BINDING PROTEIN"/>
    <property type="match status" value="1"/>
</dbReference>
<keyword evidence="4" id="KW-0547">Nucleotide-binding</keyword>
<dbReference type="SUPFAM" id="SSF52540">
    <property type="entry name" value="P-loop containing nucleoside triphosphate hydrolases"/>
    <property type="match status" value="1"/>
</dbReference>
<dbReference type="GO" id="GO:0005524">
    <property type="term" value="F:ATP binding"/>
    <property type="evidence" value="ECO:0007669"/>
    <property type="project" value="UniProtKB-KW"/>
</dbReference>
<evidence type="ECO:0000313" key="11">
    <source>
        <dbReference type="Proteomes" id="UP001144471"/>
    </source>
</evidence>
<dbReference type="InterPro" id="IPR045865">
    <property type="entry name" value="ACT-like_dom_sf"/>
</dbReference>
<keyword evidence="11" id="KW-1185">Reference proteome</keyword>
<dbReference type="InterPro" id="IPR027417">
    <property type="entry name" value="P-loop_NTPase"/>
</dbReference>